<evidence type="ECO:0000259" key="3">
    <source>
        <dbReference type="SMART" id="SM00856"/>
    </source>
</evidence>
<name>A0AAQ3KWM2_9LILI</name>
<dbReference type="EMBL" id="CP136896">
    <property type="protein sequence ID" value="WOL13022.1"/>
    <property type="molecule type" value="Genomic_DNA"/>
</dbReference>
<dbReference type="InterPro" id="IPR006501">
    <property type="entry name" value="Pectinesterase_inhib_dom"/>
</dbReference>
<accession>A0AAQ3KWM2</accession>
<dbReference type="SMART" id="SM00856">
    <property type="entry name" value="PMEI"/>
    <property type="match status" value="1"/>
</dbReference>
<evidence type="ECO:0000256" key="2">
    <source>
        <dbReference type="SAM" id="SignalP"/>
    </source>
</evidence>
<keyword evidence="2" id="KW-0732">Signal</keyword>
<feature type="signal peptide" evidence="2">
    <location>
        <begin position="1"/>
        <end position="22"/>
    </location>
</feature>
<dbReference type="SUPFAM" id="SSF101148">
    <property type="entry name" value="Plant invertase/pectin methylesterase inhibitor"/>
    <property type="match status" value="1"/>
</dbReference>
<gene>
    <name evidence="4" type="ORF">Cni_G21791</name>
</gene>
<dbReference type="Gene3D" id="1.20.140.40">
    <property type="entry name" value="Invertase/pectin methylesterase inhibitor family protein"/>
    <property type="match status" value="1"/>
</dbReference>
<evidence type="ECO:0000313" key="4">
    <source>
        <dbReference type="EMBL" id="WOL13022.1"/>
    </source>
</evidence>
<dbReference type="InterPro" id="IPR035513">
    <property type="entry name" value="Invertase/methylesterase_inhib"/>
</dbReference>
<sequence length="231" mass="25594">MAPLTTNYLLFLLFLFLRSIHAQWTQDEAFKETLLRQACFNTSDHEACISRVKSQHCHGNDNLAGPISILHGAVKGTIDEAVCTVSNLAAVSSDLHEEMAIHDCVELLGYSIDELGWSLQEIGRLISSNRSTHNEANHRAWLSATLNNQDKCLEGFEATDGRVKQYLEGRLTEVMMLVSNFLMMYKKMCDIIPHASAPPPGNGSTKSDRNVSSPLKLEVDCDDRGGGVEEE</sequence>
<proteinExistence type="predicted"/>
<feature type="chain" id="PRO_5042965531" description="Pectinesterase inhibitor domain-containing protein" evidence="2">
    <location>
        <begin position="23"/>
        <end position="231"/>
    </location>
</feature>
<feature type="compositionally biased region" description="Basic and acidic residues" evidence="1">
    <location>
        <begin position="217"/>
        <end position="231"/>
    </location>
</feature>
<keyword evidence="5" id="KW-1185">Reference proteome</keyword>
<protein>
    <recommendedName>
        <fullName evidence="3">Pectinesterase inhibitor domain-containing protein</fullName>
    </recommendedName>
</protein>
<evidence type="ECO:0000313" key="5">
    <source>
        <dbReference type="Proteomes" id="UP001327560"/>
    </source>
</evidence>
<dbReference type="PANTHER" id="PTHR31707">
    <property type="entry name" value="PECTINESTERASE"/>
    <property type="match status" value="1"/>
</dbReference>
<evidence type="ECO:0000256" key="1">
    <source>
        <dbReference type="SAM" id="MobiDB-lite"/>
    </source>
</evidence>
<dbReference type="Pfam" id="PF04043">
    <property type="entry name" value="PMEI"/>
    <property type="match status" value="1"/>
</dbReference>
<dbReference type="Proteomes" id="UP001327560">
    <property type="component" value="Chromosome 7"/>
</dbReference>
<feature type="domain" description="Pectinesterase inhibitor" evidence="3">
    <location>
        <begin position="30"/>
        <end position="184"/>
    </location>
</feature>
<dbReference type="CDD" id="cd15798">
    <property type="entry name" value="PMEI-like_3"/>
    <property type="match status" value="1"/>
</dbReference>
<organism evidence="4 5">
    <name type="scientific">Canna indica</name>
    <name type="common">Indian-shot</name>
    <dbReference type="NCBI Taxonomy" id="4628"/>
    <lineage>
        <taxon>Eukaryota</taxon>
        <taxon>Viridiplantae</taxon>
        <taxon>Streptophyta</taxon>
        <taxon>Embryophyta</taxon>
        <taxon>Tracheophyta</taxon>
        <taxon>Spermatophyta</taxon>
        <taxon>Magnoliopsida</taxon>
        <taxon>Liliopsida</taxon>
        <taxon>Zingiberales</taxon>
        <taxon>Cannaceae</taxon>
        <taxon>Canna</taxon>
    </lineage>
</organism>
<dbReference type="NCBIfam" id="TIGR01614">
    <property type="entry name" value="PME_inhib"/>
    <property type="match status" value="1"/>
</dbReference>
<dbReference type="AlphaFoldDB" id="A0AAQ3KWM2"/>
<reference evidence="4 5" key="1">
    <citation type="submission" date="2023-10" db="EMBL/GenBank/DDBJ databases">
        <title>Chromosome-scale genome assembly provides insights into flower coloration mechanisms of Canna indica.</title>
        <authorList>
            <person name="Li C."/>
        </authorList>
    </citation>
    <scope>NUCLEOTIDE SEQUENCE [LARGE SCALE GENOMIC DNA]</scope>
    <source>
        <tissue evidence="4">Flower</tissue>
    </source>
</reference>
<dbReference type="GO" id="GO:0004857">
    <property type="term" value="F:enzyme inhibitor activity"/>
    <property type="evidence" value="ECO:0007669"/>
    <property type="project" value="InterPro"/>
</dbReference>
<feature type="region of interest" description="Disordered" evidence="1">
    <location>
        <begin position="196"/>
        <end position="231"/>
    </location>
</feature>
<feature type="compositionally biased region" description="Polar residues" evidence="1">
    <location>
        <begin position="202"/>
        <end position="213"/>
    </location>
</feature>